<protein>
    <submittedName>
        <fullName evidence="2">Toprim domain-containing protein</fullName>
    </submittedName>
</protein>
<dbReference type="PANTHER" id="PTHR39156">
    <property type="entry name" value="RIBONUCLEASE M5"/>
    <property type="match status" value="1"/>
</dbReference>
<keyword evidence="3" id="KW-1185">Reference proteome</keyword>
<gene>
    <name evidence="2" type="ORF">JZ786_21770</name>
</gene>
<sequence length="128" mass="14571">MPEASEKTTLRKVIVVEGKTDKERLLQVLEESVSIVCTRGTLSYEKVEDWIIPLQDAEVYILVDADKPGMKLRNQLKQELPNARHLYTTRAYREVASTPLSYLAKILMNAHFAVDERLLDEDGLSPVN</sequence>
<accession>A0A9X7VYP6</accession>
<dbReference type="GO" id="GO:0006364">
    <property type="term" value="P:rRNA processing"/>
    <property type="evidence" value="ECO:0007669"/>
    <property type="project" value="TreeGrafter"/>
</dbReference>
<dbReference type="PROSITE" id="PS50880">
    <property type="entry name" value="TOPRIM"/>
    <property type="match status" value="1"/>
</dbReference>
<dbReference type="Gene3D" id="3.40.1360.10">
    <property type="match status" value="1"/>
</dbReference>
<dbReference type="RefSeq" id="WP_206656371.1">
    <property type="nucleotide sequence ID" value="NZ_CP071182.1"/>
</dbReference>
<name>A0A9X7VYP6_9BACL</name>
<proteinExistence type="predicted"/>
<dbReference type="InterPro" id="IPR034141">
    <property type="entry name" value="TOPRIM_RNase_M5-like"/>
</dbReference>
<evidence type="ECO:0000259" key="1">
    <source>
        <dbReference type="PROSITE" id="PS50880"/>
    </source>
</evidence>
<dbReference type="EMBL" id="CP071182">
    <property type="protein sequence ID" value="QSO47010.1"/>
    <property type="molecule type" value="Genomic_DNA"/>
</dbReference>
<dbReference type="CDD" id="cd01027">
    <property type="entry name" value="TOPRIM_RNase_M5_like"/>
    <property type="match status" value="1"/>
</dbReference>
<reference evidence="2 3" key="1">
    <citation type="submission" date="2021-02" db="EMBL/GenBank/DDBJ databases">
        <title>Alicyclobacillus curvatus sp. nov. and Alicyclobacillus mengziensis sp. nov., two acidophilic bacteria isolated from acid mine drainage.</title>
        <authorList>
            <person name="Huang Y."/>
        </authorList>
    </citation>
    <scope>NUCLEOTIDE SEQUENCE [LARGE SCALE GENOMIC DNA]</scope>
    <source>
        <strain evidence="2 3">S30H14</strain>
    </source>
</reference>
<dbReference type="PANTHER" id="PTHR39156:SF2">
    <property type="entry name" value="DNA PRIMASE (BACTERIAL TYPE) AND SMALL PRIMASE-LIKE PROTEINS"/>
    <property type="match status" value="1"/>
</dbReference>
<dbReference type="Pfam" id="PF01751">
    <property type="entry name" value="Toprim"/>
    <property type="match status" value="1"/>
</dbReference>
<evidence type="ECO:0000313" key="3">
    <source>
        <dbReference type="Proteomes" id="UP000663505"/>
    </source>
</evidence>
<dbReference type="KEGG" id="afx:JZ786_21770"/>
<feature type="domain" description="Toprim" evidence="1">
    <location>
        <begin position="11"/>
        <end position="95"/>
    </location>
</feature>
<organism evidence="2 3">
    <name type="scientific">Alicyclobacillus mengziensis</name>
    <dbReference type="NCBI Taxonomy" id="2931921"/>
    <lineage>
        <taxon>Bacteria</taxon>
        <taxon>Bacillati</taxon>
        <taxon>Bacillota</taxon>
        <taxon>Bacilli</taxon>
        <taxon>Bacillales</taxon>
        <taxon>Alicyclobacillaceae</taxon>
        <taxon>Alicyclobacillus</taxon>
    </lineage>
</organism>
<dbReference type="SUPFAM" id="SSF110455">
    <property type="entry name" value="Toprim domain"/>
    <property type="match status" value="1"/>
</dbReference>
<dbReference type="AlphaFoldDB" id="A0A9X7VYP6"/>
<dbReference type="SMART" id="SM00493">
    <property type="entry name" value="TOPRIM"/>
    <property type="match status" value="1"/>
</dbReference>
<evidence type="ECO:0000313" key="2">
    <source>
        <dbReference type="EMBL" id="QSO47010.1"/>
    </source>
</evidence>
<dbReference type="Proteomes" id="UP000663505">
    <property type="component" value="Chromosome"/>
</dbReference>
<dbReference type="GO" id="GO:0043822">
    <property type="term" value="F:ribonuclease M5 activity"/>
    <property type="evidence" value="ECO:0007669"/>
    <property type="project" value="TreeGrafter"/>
</dbReference>
<dbReference type="InterPro" id="IPR006171">
    <property type="entry name" value="TOPRIM_dom"/>
</dbReference>